<evidence type="ECO:0000256" key="4">
    <source>
        <dbReference type="ARBA" id="ARBA00022989"/>
    </source>
</evidence>
<dbReference type="EMBL" id="CADEBC010000521">
    <property type="protein sequence ID" value="CAB3244354.1"/>
    <property type="molecule type" value="Genomic_DNA"/>
</dbReference>
<dbReference type="OrthoDB" id="29460at2759"/>
<accession>A0A8S1AI66</accession>
<evidence type="ECO:0000256" key="2">
    <source>
        <dbReference type="ARBA" id="ARBA00022692"/>
    </source>
</evidence>
<dbReference type="Proteomes" id="UP000494106">
    <property type="component" value="Unassembled WGS sequence"/>
</dbReference>
<dbReference type="PANTHER" id="PTHR15071">
    <property type="entry name" value="MANNOSE-6-PHOSPHATE RECEPTOR FAMILY MEMBER"/>
    <property type="match status" value="1"/>
</dbReference>
<evidence type="ECO:0000313" key="7">
    <source>
        <dbReference type="EMBL" id="CAB3244354.1"/>
    </source>
</evidence>
<dbReference type="GO" id="GO:0005802">
    <property type="term" value="C:trans-Golgi network"/>
    <property type="evidence" value="ECO:0007669"/>
    <property type="project" value="TreeGrafter"/>
</dbReference>
<name>A0A8S1AI66_ARCPL</name>
<comment type="subcellular location">
    <subcellularLocation>
        <location evidence="1">Membrane</location>
        <topology evidence="1">Single-pass membrane protein</topology>
    </subcellularLocation>
</comment>
<evidence type="ECO:0000256" key="5">
    <source>
        <dbReference type="ARBA" id="ARBA00023136"/>
    </source>
</evidence>
<gene>
    <name evidence="8" type="ORF">APLA_LOCUS15307</name>
    <name evidence="7" type="ORF">APLA_LOCUS9901</name>
</gene>
<evidence type="ECO:0000256" key="3">
    <source>
        <dbReference type="ARBA" id="ARBA00022729"/>
    </source>
</evidence>
<dbReference type="EMBL" id="CADEBD010000443">
    <property type="protein sequence ID" value="CAB3255607.1"/>
    <property type="molecule type" value="Genomic_DNA"/>
</dbReference>
<dbReference type="InterPro" id="IPR018939">
    <property type="entry name" value="Autophagy-rel_prot_27"/>
</dbReference>
<dbReference type="AlphaFoldDB" id="A0A8S1AI66"/>
<organism evidence="7 9">
    <name type="scientific">Arctia plantaginis</name>
    <name type="common">Wood tiger moth</name>
    <name type="synonym">Phalaena plantaginis</name>
    <dbReference type="NCBI Taxonomy" id="874455"/>
    <lineage>
        <taxon>Eukaryota</taxon>
        <taxon>Metazoa</taxon>
        <taxon>Ecdysozoa</taxon>
        <taxon>Arthropoda</taxon>
        <taxon>Hexapoda</taxon>
        <taxon>Insecta</taxon>
        <taxon>Pterygota</taxon>
        <taxon>Neoptera</taxon>
        <taxon>Endopterygota</taxon>
        <taxon>Lepidoptera</taxon>
        <taxon>Glossata</taxon>
        <taxon>Ditrysia</taxon>
        <taxon>Noctuoidea</taxon>
        <taxon>Erebidae</taxon>
        <taxon>Arctiinae</taxon>
        <taxon>Arctia</taxon>
    </lineage>
</organism>
<evidence type="ECO:0008006" key="11">
    <source>
        <dbReference type="Google" id="ProtNLM"/>
    </source>
</evidence>
<sequence length="191" mass="21001">MTIPPQAKTTCDQPLSLCRHVMRLDNSTIQTFTLSNNSYDFLGKSSDSKFSGQGDSIIYKNGPSETTVLLQCVQTDNQLQVYSLAEPSKLVLAFYSKDACLKQIEDVGRSAGSTLLIIFFSCLIFYLVLGICTKKFLMGATGIEVIPNLGFWSDIPNLVKDGWLFMTNGFKLPARATGQTVSPDPNSYDSI</sequence>
<proteinExistence type="predicted"/>
<keyword evidence="5 6" id="KW-0472">Membrane</keyword>
<dbReference type="GO" id="GO:0000139">
    <property type="term" value="C:Golgi membrane"/>
    <property type="evidence" value="ECO:0007669"/>
    <property type="project" value="UniProtKB-SubCell"/>
</dbReference>
<keyword evidence="3" id="KW-0732">Signal</keyword>
<feature type="transmembrane region" description="Helical" evidence="6">
    <location>
        <begin position="110"/>
        <end position="129"/>
    </location>
</feature>
<evidence type="ECO:0000313" key="8">
    <source>
        <dbReference type="EMBL" id="CAB3255607.1"/>
    </source>
</evidence>
<evidence type="ECO:0000256" key="1">
    <source>
        <dbReference type="ARBA" id="ARBA00004167"/>
    </source>
</evidence>
<reference evidence="9 10" key="1">
    <citation type="submission" date="2020-04" db="EMBL/GenBank/DDBJ databases">
        <authorList>
            <person name="Wallbank WR R."/>
            <person name="Pardo Diaz C."/>
            <person name="Kozak K."/>
            <person name="Martin S."/>
            <person name="Jiggins C."/>
            <person name="Moest M."/>
            <person name="Warren A I."/>
            <person name="Byers J.R.P. K."/>
            <person name="Montejo-Kovacevich G."/>
            <person name="Yen C E."/>
        </authorList>
    </citation>
    <scope>NUCLEOTIDE SEQUENCE [LARGE SCALE GENOMIC DNA]</scope>
</reference>
<evidence type="ECO:0000313" key="10">
    <source>
        <dbReference type="Proteomes" id="UP000494256"/>
    </source>
</evidence>
<evidence type="ECO:0000313" key="9">
    <source>
        <dbReference type="Proteomes" id="UP000494106"/>
    </source>
</evidence>
<dbReference type="Proteomes" id="UP000494256">
    <property type="component" value="Unassembled WGS sequence"/>
</dbReference>
<evidence type="ECO:0000256" key="6">
    <source>
        <dbReference type="SAM" id="Phobius"/>
    </source>
</evidence>
<dbReference type="Pfam" id="PF09451">
    <property type="entry name" value="ATG27"/>
    <property type="match status" value="1"/>
</dbReference>
<protein>
    <recommendedName>
        <fullName evidence="11">Cation-dependent mannose-6-phosphate receptor</fullName>
    </recommendedName>
</protein>
<keyword evidence="9" id="KW-1185">Reference proteome</keyword>
<keyword evidence="4 6" id="KW-1133">Transmembrane helix</keyword>
<keyword evidence="2 6" id="KW-0812">Transmembrane</keyword>
<comment type="caution">
    <text evidence="7">The sequence shown here is derived from an EMBL/GenBank/DDBJ whole genome shotgun (WGS) entry which is preliminary data.</text>
</comment>
<dbReference type="PANTHER" id="PTHR15071:SF0">
    <property type="entry name" value="MANNOSE 6-PHOSPHATE RECEPTOR-LIKE PROTEIN 1"/>
    <property type="match status" value="1"/>
</dbReference>